<evidence type="ECO:0000256" key="3">
    <source>
        <dbReference type="SAM" id="SignalP"/>
    </source>
</evidence>
<feature type="compositionally biased region" description="Polar residues" evidence="2">
    <location>
        <begin position="372"/>
        <end position="382"/>
    </location>
</feature>
<protein>
    <submittedName>
        <fullName evidence="5">Multidrug resistance protein MdtA</fullName>
    </submittedName>
</protein>
<feature type="chain" id="PRO_5047046539" evidence="3">
    <location>
        <begin position="25"/>
        <end position="478"/>
    </location>
</feature>
<keyword evidence="6" id="KW-1185">Reference proteome</keyword>
<feature type="compositionally biased region" description="Polar residues" evidence="2">
    <location>
        <begin position="430"/>
        <end position="451"/>
    </location>
</feature>
<dbReference type="PANTHER" id="PTHR30469">
    <property type="entry name" value="MULTIDRUG RESISTANCE PROTEIN MDTA"/>
    <property type="match status" value="1"/>
</dbReference>
<feature type="compositionally biased region" description="Basic and acidic residues" evidence="2">
    <location>
        <begin position="469"/>
        <end position="478"/>
    </location>
</feature>
<dbReference type="InterPro" id="IPR006143">
    <property type="entry name" value="RND_pump_MFP"/>
</dbReference>
<keyword evidence="3" id="KW-0732">Signal</keyword>
<feature type="compositionally biased region" description="Low complexity" evidence="2">
    <location>
        <begin position="404"/>
        <end position="418"/>
    </location>
</feature>
<evidence type="ECO:0000313" key="6">
    <source>
        <dbReference type="Proteomes" id="UP000838748"/>
    </source>
</evidence>
<evidence type="ECO:0000256" key="1">
    <source>
        <dbReference type="ARBA" id="ARBA00009477"/>
    </source>
</evidence>
<dbReference type="PANTHER" id="PTHR30469:SF11">
    <property type="entry name" value="BLL4320 PROTEIN"/>
    <property type="match status" value="1"/>
</dbReference>
<dbReference type="RefSeq" id="WP_237361990.1">
    <property type="nucleotide sequence ID" value="NZ_CAKLDM010000002.1"/>
</dbReference>
<sequence length="478" mass="51932">MNFKLKAFLVVMGIPFLMAPVSWAKEPEQTAIPIKVQVVQNREFTGQLQEVGKIIPVDSTALTFSASDKLKSKYFKDGAYVKKGDLIAELDNTQAKGELDKAETQYAIDQSKLTRMLALVKKQPDSISKQDIENQKLQTNLARVDVEQKKADMQNYQLIAPFDGRLTSFNYSIGSRLDSSDVVVSIIKADPIEVNYSIGQKELGEAKMNQKVTVQVDAYKDKTFTGYVDYIAPQVDNQSGRIEVHASIKNTDKLLVPGMFANVTQYSSEKVTYPIVSQNAVVVNGDQRYVWLYTGNGVKQQTVTLGENTNDGYVVIKQGIQANDKVVVAGQQNLKPGSLVKVQGFVKYQNSDKNNSGSTASSTSKESADTAPQTPVASSTPESKGDAKATSSTAPANDKSNSVEQTKPTGTETTPQTKQSAKAQPPKVSAVSNKVITEVSTQPTKNNSVNKTDAKVVKISQKTAQPAKAKKDVNNEAA</sequence>
<gene>
    <name evidence="5" type="primary">mdtA_1</name>
    <name evidence="5" type="ORF">VMF7928_02540</name>
</gene>
<dbReference type="Gene3D" id="2.40.50.100">
    <property type="match status" value="1"/>
</dbReference>
<dbReference type="NCBIfam" id="TIGR01730">
    <property type="entry name" value="RND_mfp"/>
    <property type="match status" value="1"/>
</dbReference>
<feature type="compositionally biased region" description="Low complexity" evidence="2">
    <location>
        <begin position="356"/>
        <end position="371"/>
    </location>
</feature>
<dbReference type="Gene3D" id="2.40.30.170">
    <property type="match status" value="1"/>
</dbReference>
<dbReference type="Pfam" id="PF25954">
    <property type="entry name" value="Beta-barrel_RND_2"/>
    <property type="match status" value="1"/>
</dbReference>
<comment type="similarity">
    <text evidence="1">Belongs to the membrane fusion protein (MFP) (TC 8.A.1) family.</text>
</comment>
<feature type="signal peptide" evidence="3">
    <location>
        <begin position="1"/>
        <end position="24"/>
    </location>
</feature>
<dbReference type="Gene3D" id="1.10.287.470">
    <property type="entry name" value="Helix hairpin bin"/>
    <property type="match status" value="1"/>
</dbReference>
<dbReference type="SUPFAM" id="SSF111369">
    <property type="entry name" value="HlyD-like secretion proteins"/>
    <property type="match status" value="1"/>
</dbReference>
<feature type="region of interest" description="Disordered" evidence="2">
    <location>
        <begin position="349"/>
        <end position="478"/>
    </location>
</feature>
<evidence type="ECO:0000256" key="2">
    <source>
        <dbReference type="SAM" id="MobiDB-lite"/>
    </source>
</evidence>
<dbReference type="InterPro" id="IPR058792">
    <property type="entry name" value="Beta-barrel_RND_2"/>
</dbReference>
<organism evidence="5 6">
    <name type="scientific">Vibrio marisflavi CECT 7928</name>
    <dbReference type="NCBI Taxonomy" id="634439"/>
    <lineage>
        <taxon>Bacteria</taxon>
        <taxon>Pseudomonadati</taxon>
        <taxon>Pseudomonadota</taxon>
        <taxon>Gammaproteobacteria</taxon>
        <taxon>Vibrionales</taxon>
        <taxon>Vibrionaceae</taxon>
        <taxon>Vibrio</taxon>
    </lineage>
</organism>
<comment type="caution">
    <text evidence="5">The sequence shown here is derived from an EMBL/GenBank/DDBJ whole genome shotgun (WGS) entry which is preliminary data.</text>
</comment>
<dbReference type="Gene3D" id="2.40.420.20">
    <property type="match status" value="1"/>
</dbReference>
<name>A0ABN8E4M7_9VIBR</name>
<accession>A0ABN8E4M7</accession>
<proteinExistence type="inferred from homology"/>
<evidence type="ECO:0000313" key="5">
    <source>
        <dbReference type="EMBL" id="CAH0539951.1"/>
    </source>
</evidence>
<reference evidence="5" key="1">
    <citation type="submission" date="2021-11" db="EMBL/GenBank/DDBJ databases">
        <authorList>
            <person name="Rodrigo-Torres L."/>
            <person name="Arahal R. D."/>
            <person name="Lucena T."/>
        </authorList>
    </citation>
    <scope>NUCLEOTIDE SEQUENCE</scope>
    <source>
        <strain evidence="5">CECT 7928</strain>
    </source>
</reference>
<dbReference type="Proteomes" id="UP000838748">
    <property type="component" value="Unassembled WGS sequence"/>
</dbReference>
<dbReference type="EMBL" id="CAKLDM010000002">
    <property type="protein sequence ID" value="CAH0539951.1"/>
    <property type="molecule type" value="Genomic_DNA"/>
</dbReference>
<feature type="domain" description="CusB-like beta-barrel" evidence="4">
    <location>
        <begin position="195"/>
        <end position="265"/>
    </location>
</feature>
<evidence type="ECO:0000259" key="4">
    <source>
        <dbReference type="Pfam" id="PF25954"/>
    </source>
</evidence>
<feature type="compositionally biased region" description="Polar residues" evidence="2">
    <location>
        <begin position="389"/>
        <end position="403"/>
    </location>
</feature>